<evidence type="ECO:0000259" key="4">
    <source>
        <dbReference type="PROSITE" id="PS50404"/>
    </source>
</evidence>
<dbReference type="GO" id="GO:0016740">
    <property type="term" value="F:transferase activity"/>
    <property type="evidence" value="ECO:0007669"/>
    <property type="project" value="UniProtKB-KW"/>
</dbReference>
<dbReference type="InterPro" id="IPR004046">
    <property type="entry name" value="GST_C"/>
</dbReference>
<dbReference type="Proteomes" id="UP000315252">
    <property type="component" value="Unassembled WGS sequence"/>
</dbReference>
<evidence type="ECO:0000313" key="6">
    <source>
        <dbReference type="EMBL" id="TQV82377.1"/>
    </source>
</evidence>
<dbReference type="Gene3D" id="1.20.1050.10">
    <property type="match status" value="1"/>
</dbReference>
<evidence type="ECO:0000259" key="5">
    <source>
        <dbReference type="PROSITE" id="PS50405"/>
    </source>
</evidence>
<feature type="domain" description="GST N-terminal" evidence="4">
    <location>
        <begin position="1"/>
        <end position="81"/>
    </location>
</feature>
<comment type="similarity">
    <text evidence="1 3">Belongs to the GST superfamily.</text>
</comment>
<dbReference type="InterPro" id="IPR036282">
    <property type="entry name" value="Glutathione-S-Trfase_C_sf"/>
</dbReference>
<dbReference type="SFLD" id="SFLDG01150">
    <property type="entry name" value="Main.1:_Beta-like"/>
    <property type="match status" value="1"/>
</dbReference>
<dbReference type="SFLD" id="SFLDS00019">
    <property type="entry name" value="Glutathione_Transferase_(cytos"/>
    <property type="match status" value="1"/>
</dbReference>
<dbReference type="PROSITE" id="PS50404">
    <property type="entry name" value="GST_NTER"/>
    <property type="match status" value="1"/>
</dbReference>
<dbReference type="CDD" id="cd03047">
    <property type="entry name" value="GST_N_2"/>
    <property type="match status" value="1"/>
</dbReference>
<proteinExistence type="inferred from homology"/>
<protein>
    <submittedName>
        <fullName evidence="6">Glutathione S-transferase</fullName>
    </submittedName>
</protein>
<dbReference type="Pfam" id="PF00043">
    <property type="entry name" value="GST_C"/>
    <property type="match status" value="1"/>
</dbReference>
<dbReference type="OrthoDB" id="9810080at2"/>
<dbReference type="SUPFAM" id="SSF47616">
    <property type="entry name" value="GST C-terminal domain-like"/>
    <property type="match status" value="1"/>
</dbReference>
<dbReference type="PANTHER" id="PTHR44051">
    <property type="entry name" value="GLUTATHIONE S-TRANSFERASE-RELATED"/>
    <property type="match status" value="1"/>
</dbReference>
<gene>
    <name evidence="6" type="ORF">FKG95_07960</name>
</gene>
<accession>A0A545TYW2</accession>
<keyword evidence="7" id="KW-1185">Reference proteome</keyword>
<evidence type="ECO:0000256" key="1">
    <source>
        <dbReference type="ARBA" id="ARBA00007409"/>
    </source>
</evidence>
<dbReference type="InterPro" id="IPR004045">
    <property type="entry name" value="Glutathione_S-Trfase_N"/>
</dbReference>
<evidence type="ECO:0000256" key="3">
    <source>
        <dbReference type="RuleBase" id="RU003494"/>
    </source>
</evidence>
<comment type="caution">
    <text evidence="6">The sequence shown here is derived from an EMBL/GenBank/DDBJ whole genome shotgun (WGS) entry which is preliminary data.</text>
</comment>
<evidence type="ECO:0000256" key="2">
    <source>
        <dbReference type="ARBA" id="ARBA00022679"/>
    </source>
</evidence>
<dbReference type="EMBL" id="VHSH01000002">
    <property type="protein sequence ID" value="TQV82377.1"/>
    <property type="molecule type" value="Genomic_DNA"/>
</dbReference>
<dbReference type="InterPro" id="IPR036249">
    <property type="entry name" value="Thioredoxin-like_sf"/>
</dbReference>
<keyword evidence="2 6" id="KW-0808">Transferase</keyword>
<dbReference type="PANTHER" id="PTHR44051:SF19">
    <property type="entry name" value="DISULFIDE-BOND OXIDOREDUCTASE YFCG"/>
    <property type="match status" value="1"/>
</dbReference>
<evidence type="ECO:0000313" key="7">
    <source>
        <dbReference type="Proteomes" id="UP000315252"/>
    </source>
</evidence>
<dbReference type="SUPFAM" id="SSF52833">
    <property type="entry name" value="Thioredoxin-like"/>
    <property type="match status" value="1"/>
</dbReference>
<dbReference type="InterPro" id="IPR010987">
    <property type="entry name" value="Glutathione-S-Trfase_C-like"/>
</dbReference>
<organism evidence="6 7">
    <name type="scientific">Denitrobaculum tricleocarpae</name>
    <dbReference type="NCBI Taxonomy" id="2591009"/>
    <lineage>
        <taxon>Bacteria</taxon>
        <taxon>Pseudomonadati</taxon>
        <taxon>Pseudomonadota</taxon>
        <taxon>Alphaproteobacteria</taxon>
        <taxon>Rhodospirillales</taxon>
        <taxon>Rhodospirillaceae</taxon>
        <taxon>Denitrobaculum</taxon>
    </lineage>
</organism>
<reference evidence="6 7" key="1">
    <citation type="submission" date="2019-06" db="EMBL/GenBank/DDBJ databases">
        <title>Whole genome sequence for Rhodospirillaceae sp. R148.</title>
        <authorList>
            <person name="Wang G."/>
        </authorList>
    </citation>
    <scope>NUCLEOTIDE SEQUENCE [LARGE SCALE GENOMIC DNA]</scope>
    <source>
        <strain evidence="6 7">R148</strain>
    </source>
</reference>
<name>A0A545TYW2_9PROT</name>
<dbReference type="SFLD" id="SFLDG00358">
    <property type="entry name" value="Main_(cytGST)"/>
    <property type="match status" value="1"/>
</dbReference>
<dbReference type="AlphaFoldDB" id="A0A545TYW2"/>
<dbReference type="PROSITE" id="PS50405">
    <property type="entry name" value="GST_CTER"/>
    <property type="match status" value="1"/>
</dbReference>
<dbReference type="Gene3D" id="3.40.30.10">
    <property type="entry name" value="Glutaredoxin"/>
    <property type="match status" value="1"/>
</dbReference>
<dbReference type="FunFam" id="3.40.30.10:FF:000039">
    <property type="entry name" value="Glutathione S-transferase domain"/>
    <property type="match status" value="1"/>
</dbReference>
<dbReference type="Pfam" id="PF02798">
    <property type="entry name" value="GST_N"/>
    <property type="match status" value="1"/>
</dbReference>
<feature type="domain" description="GST C-terminal" evidence="5">
    <location>
        <begin position="86"/>
        <end position="212"/>
    </location>
</feature>
<sequence length="214" mass="24685">MLKIWGRRNSSNVQKVMWLIGELEIPHERIDAGGSYSKLDSPEFRHLNPHGKIPVLEDGGLVIWESHAILRYLAARYGAEHFWPTDLAVRATGDQWIEWTQTTLLRGFSDVFWGFYRTPEQERDPAFIKGALARLNGDFELLDGILAGRRFLLGDQLSLADIPAGMALYRYFEMEIARPSLPNVEAWYAELQKREAYRAHVMVPFDELYGRLSF</sequence>
<dbReference type="InterPro" id="IPR040079">
    <property type="entry name" value="Glutathione_S-Trfase"/>
</dbReference>